<dbReference type="Pfam" id="PF02472">
    <property type="entry name" value="ExbD"/>
    <property type="match status" value="1"/>
</dbReference>
<dbReference type="EMBL" id="LIZY01000112">
    <property type="protein sequence ID" value="KPJ62532.1"/>
    <property type="molecule type" value="Genomic_DNA"/>
</dbReference>
<keyword evidence="6 8" id="KW-0472">Membrane</keyword>
<keyword evidence="3" id="KW-1003">Cell membrane</keyword>
<proteinExistence type="inferred from homology"/>
<comment type="similarity">
    <text evidence="2 7">Belongs to the ExbD/TolR family.</text>
</comment>
<dbReference type="AlphaFoldDB" id="A0A0S7XJI4"/>
<dbReference type="GO" id="GO:0005886">
    <property type="term" value="C:plasma membrane"/>
    <property type="evidence" value="ECO:0007669"/>
    <property type="project" value="UniProtKB-SubCell"/>
</dbReference>
<dbReference type="GO" id="GO:0015031">
    <property type="term" value="P:protein transport"/>
    <property type="evidence" value="ECO:0007669"/>
    <property type="project" value="UniProtKB-KW"/>
</dbReference>
<evidence type="ECO:0000256" key="3">
    <source>
        <dbReference type="ARBA" id="ARBA00022475"/>
    </source>
</evidence>
<evidence type="ECO:0000256" key="2">
    <source>
        <dbReference type="ARBA" id="ARBA00005811"/>
    </source>
</evidence>
<evidence type="ECO:0000256" key="5">
    <source>
        <dbReference type="ARBA" id="ARBA00022989"/>
    </source>
</evidence>
<sequence length="146" mass="16140">MRRTHRPSRIISDINITPLTDVMLVLLIIFMVTATFLVVEPSLDVRLPSAVTARARPEPERTITVSVAREGGIKVNGRASDREHLVEAMLAAARNLPPGERVVMVRGDRDADYGTIVFVMDAARLVGLTKVALATEPAEDRERNRE</sequence>
<evidence type="ECO:0000256" key="8">
    <source>
        <dbReference type="SAM" id="Phobius"/>
    </source>
</evidence>
<gene>
    <name evidence="9" type="ORF">AMK68_04820</name>
</gene>
<evidence type="ECO:0008006" key="11">
    <source>
        <dbReference type="Google" id="ProtNLM"/>
    </source>
</evidence>
<dbReference type="GO" id="GO:0022857">
    <property type="term" value="F:transmembrane transporter activity"/>
    <property type="evidence" value="ECO:0007669"/>
    <property type="project" value="InterPro"/>
</dbReference>
<dbReference type="PANTHER" id="PTHR30558">
    <property type="entry name" value="EXBD MEMBRANE COMPONENT OF PMF-DRIVEN MACROMOLECULE IMPORT SYSTEM"/>
    <property type="match status" value="1"/>
</dbReference>
<evidence type="ECO:0000256" key="1">
    <source>
        <dbReference type="ARBA" id="ARBA00004162"/>
    </source>
</evidence>
<name>A0A0S7XJI4_9BACT</name>
<protein>
    <recommendedName>
        <fullName evidence="11">Biopolymer transporter ExbD</fullName>
    </recommendedName>
</protein>
<feature type="transmembrane region" description="Helical" evidence="8">
    <location>
        <begin position="21"/>
        <end position="39"/>
    </location>
</feature>
<keyword evidence="4 7" id="KW-0812">Transmembrane</keyword>
<evidence type="ECO:0000256" key="4">
    <source>
        <dbReference type="ARBA" id="ARBA00022692"/>
    </source>
</evidence>
<keyword evidence="7" id="KW-0813">Transport</keyword>
<evidence type="ECO:0000313" key="9">
    <source>
        <dbReference type="EMBL" id="KPJ62532.1"/>
    </source>
</evidence>
<keyword evidence="7" id="KW-0653">Protein transport</keyword>
<dbReference type="Proteomes" id="UP000052020">
    <property type="component" value="Unassembled WGS sequence"/>
</dbReference>
<reference evidence="9 10" key="1">
    <citation type="journal article" date="2015" name="Microbiome">
        <title>Genomic resolution of linkages in carbon, nitrogen, and sulfur cycling among widespread estuary sediment bacteria.</title>
        <authorList>
            <person name="Baker B.J."/>
            <person name="Lazar C.S."/>
            <person name="Teske A.P."/>
            <person name="Dick G.J."/>
        </authorList>
    </citation>
    <scope>NUCLEOTIDE SEQUENCE [LARGE SCALE GENOMIC DNA]</scope>
    <source>
        <strain evidence="9">DG_56</strain>
    </source>
</reference>
<accession>A0A0S7XJI4</accession>
<evidence type="ECO:0000256" key="6">
    <source>
        <dbReference type="ARBA" id="ARBA00023136"/>
    </source>
</evidence>
<organism evidence="9 10">
    <name type="scientific">candidate division KD3-62 bacterium DG_56</name>
    <dbReference type="NCBI Taxonomy" id="1704032"/>
    <lineage>
        <taxon>Bacteria</taxon>
        <taxon>candidate division KD3-62</taxon>
    </lineage>
</organism>
<evidence type="ECO:0000256" key="7">
    <source>
        <dbReference type="RuleBase" id="RU003879"/>
    </source>
</evidence>
<dbReference type="InterPro" id="IPR003400">
    <property type="entry name" value="ExbD"/>
</dbReference>
<evidence type="ECO:0000313" key="10">
    <source>
        <dbReference type="Proteomes" id="UP000052020"/>
    </source>
</evidence>
<dbReference type="Gene3D" id="3.30.420.270">
    <property type="match status" value="1"/>
</dbReference>
<keyword evidence="5 8" id="KW-1133">Transmembrane helix</keyword>
<comment type="caution">
    <text evidence="9">The sequence shown here is derived from an EMBL/GenBank/DDBJ whole genome shotgun (WGS) entry which is preliminary data.</text>
</comment>
<comment type="subcellular location">
    <subcellularLocation>
        <location evidence="1">Cell membrane</location>
        <topology evidence="1">Single-pass membrane protein</topology>
    </subcellularLocation>
    <subcellularLocation>
        <location evidence="7">Cell membrane</location>
        <topology evidence="7">Single-pass type II membrane protein</topology>
    </subcellularLocation>
</comment>